<sequence>MTTEPSNMASQSSAPAWTSLVLTHLRKDLRIEWRSRDAINAMLFFALLVVVLFSLAFDPSADTSREIASGVLCVATLFASVSALNQAWARELRHQVLDALRMTPGGGAAMFFAKVLANFFYVTIVQAVLGPVFFIFYNLRPLGDASLLLLVVPLGTWALVVNGTFFAALSIRSRNRELLLPLILFPIFLPALLAMVLSVKTILTGDGSDPSFLWIKMLGGYDIIFTTICLLLFDVVLQAE</sequence>
<evidence type="ECO:0000256" key="11">
    <source>
        <dbReference type="ARBA" id="ARBA00023136"/>
    </source>
</evidence>
<evidence type="ECO:0000313" key="13">
    <source>
        <dbReference type="EMBL" id="MFC5865590.1"/>
    </source>
</evidence>
<feature type="transmembrane region" description="Helical" evidence="12">
    <location>
        <begin position="178"/>
        <end position="198"/>
    </location>
</feature>
<comment type="subcellular location">
    <subcellularLocation>
        <location evidence="2">Cell inner membrane</location>
        <topology evidence="2">Multi-pass membrane protein</topology>
    </subcellularLocation>
</comment>
<keyword evidence="6" id="KW-1003">Cell membrane</keyword>
<gene>
    <name evidence="13" type="ORF">ACFPT7_25010</name>
</gene>
<proteinExistence type="inferred from homology"/>
<keyword evidence="9" id="KW-0201">Cytochrome c-type biogenesis</keyword>
<keyword evidence="5" id="KW-0813">Transport</keyword>
<evidence type="ECO:0000313" key="14">
    <source>
        <dbReference type="Proteomes" id="UP001596091"/>
    </source>
</evidence>
<dbReference type="InterPro" id="IPR003544">
    <property type="entry name" value="Cyt_c_biogenesis_CcmB"/>
</dbReference>
<feature type="transmembrane region" description="Helical" evidence="12">
    <location>
        <begin position="148"/>
        <end position="171"/>
    </location>
</feature>
<dbReference type="PANTHER" id="PTHR30070">
    <property type="entry name" value="HEME EXPORTER PROTEIN B"/>
    <property type="match status" value="1"/>
</dbReference>
<evidence type="ECO:0000256" key="12">
    <source>
        <dbReference type="SAM" id="Phobius"/>
    </source>
</evidence>
<comment type="caution">
    <text evidence="13">The sequence shown here is derived from an EMBL/GenBank/DDBJ whole genome shotgun (WGS) entry which is preliminary data.</text>
</comment>
<evidence type="ECO:0000256" key="1">
    <source>
        <dbReference type="ARBA" id="ARBA00002442"/>
    </source>
</evidence>
<comment type="function">
    <text evidence="1">Required for the export of heme to the periplasm for the biogenesis of c-type cytochromes.</text>
</comment>
<evidence type="ECO:0000256" key="6">
    <source>
        <dbReference type="ARBA" id="ARBA00022475"/>
    </source>
</evidence>
<dbReference type="PRINTS" id="PR01414">
    <property type="entry name" value="CCMBBIOGNSIS"/>
</dbReference>
<evidence type="ECO:0000256" key="2">
    <source>
        <dbReference type="ARBA" id="ARBA00004429"/>
    </source>
</evidence>
<dbReference type="PIRSF" id="PIRSF002764">
    <property type="entry name" value="CcmB"/>
    <property type="match status" value="1"/>
</dbReference>
<accession>A0ABW1ENI3</accession>
<evidence type="ECO:0000256" key="3">
    <source>
        <dbReference type="ARBA" id="ARBA00010544"/>
    </source>
</evidence>
<evidence type="ECO:0000256" key="4">
    <source>
        <dbReference type="ARBA" id="ARBA00016452"/>
    </source>
</evidence>
<keyword evidence="7" id="KW-0997">Cell inner membrane</keyword>
<feature type="transmembrane region" description="Helical" evidence="12">
    <location>
        <begin position="38"/>
        <end position="57"/>
    </location>
</feature>
<keyword evidence="10 12" id="KW-1133">Transmembrane helix</keyword>
<dbReference type="RefSeq" id="WP_263341676.1">
    <property type="nucleotide sequence ID" value="NZ_JAGSYH010000008.1"/>
</dbReference>
<feature type="transmembrane region" description="Helical" evidence="12">
    <location>
        <begin position="218"/>
        <end position="237"/>
    </location>
</feature>
<feature type="transmembrane region" description="Helical" evidence="12">
    <location>
        <begin position="69"/>
        <end position="88"/>
    </location>
</feature>
<keyword evidence="8 12" id="KW-0812">Transmembrane</keyword>
<keyword evidence="14" id="KW-1185">Reference proteome</keyword>
<dbReference type="PANTHER" id="PTHR30070:SF1">
    <property type="entry name" value="CYTOCHROME C BIOGENESIS B-RELATED"/>
    <property type="match status" value="1"/>
</dbReference>
<dbReference type="Proteomes" id="UP001596091">
    <property type="component" value="Unassembled WGS sequence"/>
</dbReference>
<name>A0ABW1ENI3_9BACT</name>
<organism evidence="13 14">
    <name type="scientific">Acidicapsa dinghuensis</name>
    <dbReference type="NCBI Taxonomy" id="2218256"/>
    <lineage>
        <taxon>Bacteria</taxon>
        <taxon>Pseudomonadati</taxon>
        <taxon>Acidobacteriota</taxon>
        <taxon>Terriglobia</taxon>
        <taxon>Terriglobales</taxon>
        <taxon>Acidobacteriaceae</taxon>
        <taxon>Acidicapsa</taxon>
    </lineage>
</organism>
<reference evidence="14" key="1">
    <citation type="journal article" date="2019" name="Int. J. Syst. Evol. Microbiol.">
        <title>The Global Catalogue of Microorganisms (GCM) 10K type strain sequencing project: providing services to taxonomists for standard genome sequencing and annotation.</title>
        <authorList>
            <consortium name="The Broad Institute Genomics Platform"/>
            <consortium name="The Broad Institute Genome Sequencing Center for Infectious Disease"/>
            <person name="Wu L."/>
            <person name="Ma J."/>
        </authorList>
    </citation>
    <scope>NUCLEOTIDE SEQUENCE [LARGE SCALE GENOMIC DNA]</scope>
    <source>
        <strain evidence="14">JCM 4087</strain>
    </source>
</reference>
<evidence type="ECO:0000256" key="10">
    <source>
        <dbReference type="ARBA" id="ARBA00022989"/>
    </source>
</evidence>
<feature type="transmembrane region" description="Helical" evidence="12">
    <location>
        <begin position="109"/>
        <end position="136"/>
    </location>
</feature>
<dbReference type="Pfam" id="PF03379">
    <property type="entry name" value="CcmB"/>
    <property type="match status" value="1"/>
</dbReference>
<evidence type="ECO:0000256" key="9">
    <source>
        <dbReference type="ARBA" id="ARBA00022748"/>
    </source>
</evidence>
<dbReference type="InterPro" id="IPR026031">
    <property type="entry name" value="Cyt_c_CcmB_bac"/>
</dbReference>
<protein>
    <recommendedName>
        <fullName evidence="4">Heme exporter protein B</fullName>
    </recommendedName>
</protein>
<keyword evidence="11 12" id="KW-0472">Membrane</keyword>
<dbReference type="EMBL" id="JBHSPH010000020">
    <property type="protein sequence ID" value="MFC5865590.1"/>
    <property type="molecule type" value="Genomic_DNA"/>
</dbReference>
<evidence type="ECO:0000256" key="7">
    <source>
        <dbReference type="ARBA" id="ARBA00022519"/>
    </source>
</evidence>
<evidence type="ECO:0000256" key="8">
    <source>
        <dbReference type="ARBA" id="ARBA00022692"/>
    </source>
</evidence>
<comment type="similarity">
    <text evidence="3">Belongs to the CcmB/CycW/HelB family.</text>
</comment>
<evidence type="ECO:0000256" key="5">
    <source>
        <dbReference type="ARBA" id="ARBA00022448"/>
    </source>
</evidence>